<sequence>MIANILLGLVATAIAGGIIVSARLVRDRVDPQGRVPNDQWKLLMLAAGVSVGLTMLFAWFLAWVLGWIVRYAAKVLTSVSEAGRLTEPERMAVDVALKFLERESWFWSWPYVLFALVIGLLAWGFEETLKAMEVGMLDRLVDHVLAGATAVGAMAIGFAVGFMLHWGFDAGSTWLFERSQQATSEGAVDFYPRDSAITIGWSRFRSATTLGYAAFLLIGGAVAVWRIARRGLASLRTTAASG</sequence>
<keyword evidence="1" id="KW-1133">Transmembrane helix</keyword>
<evidence type="ECO:0008006" key="4">
    <source>
        <dbReference type="Google" id="ProtNLM"/>
    </source>
</evidence>
<accession>A0ABP4T2E8</accession>
<dbReference type="RefSeq" id="WP_344487812.1">
    <property type="nucleotide sequence ID" value="NZ_BAAAQF010000010.1"/>
</dbReference>
<proteinExistence type="predicted"/>
<feature type="transmembrane region" description="Helical" evidence="1">
    <location>
        <begin position="45"/>
        <end position="69"/>
    </location>
</feature>
<name>A0ABP4T2E8_9ACTN</name>
<dbReference type="EMBL" id="BAAAQF010000010">
    <property type="protein sequence ID" value="GAA1681244.1"/>
    <property type="molecule type" value="Genomic_DNA"/>
</dbReference>
<feature type="transmembrane region" description="Helical" evidence="1">
    <location>
        <begin position="105"/>
        <end position="123"/>
    </location>
</feature>
<keyword evidence="3" id="KW-1185">Reference proteome</keyword>
<gene>
    <name evidence="2" type="ORF">GCM10009830_30480</name>
</gene>
<feature type="transmembrane region" description="Helical" evidence="1">
    <location>
        <begin position="144"/>
        <end position="168"/>
    </location>
</feature>
<reference evidence="3" key="1">
    <citation type="journal article" date="2019" name="Int. J. Syst. Evol. Microbiol.">
        <title>The Global Catalogue of Microorganisms (GCM) 10K type strain sequencing project: providing services to taxonomists for standard genome sequencing and annotation.</title>
        <authorList>
            <consortium name="The Broad Institute Genomics Platform"/>
            <consortium name="The Broad Institute Genome Sequencing Center for Infectious Disease"/>
            <person name="Wu L."/>
            <person name="Ma J."/>
        </authorList>
    </citation>
    <scope>NUCLEOTIDE SEQUENCE [LARGE SCALE GENOMIC DNA]</scope>
    <source>
        <strain evidence="3">JCM 16001</strain>
    </source>
</reference>
<feature type="transmembrane region" description="Helical" evidence="1">
    <location>
        <begin position="210"/>
        <end position="228"/>
    </location>
</feature>
<keyword evidence="1" id="KW-0812">Transmembrane</keyword>
<evidence type="ECO:0000313" key="2">
    <source>
        <dbReference type="EMBL" id="GAA1681244.1"/>
    </source>
</evidence>
<keyword evidence="1" id="KW-0472">Membrane</keyword>
<dbReference type="Proteomes" id="UP001499851">
    <property type="component" value="Unassembled WGS sequence"/>
</dbReference>
<comment type="caution">
    <text evidence="2">The sequence shown here is derived from an EMBL/GenBank/DDBJ whole genome shotgun (WGS) entry which is preliminary data.</text>
</comment>
<feature type="transmembrane region" description="Helical" evidence="1">
    <location>
        <begin position="6"/>
        <end position="25"/>
    </location>
</feature>
<organism evidence="2 3">
    <name type="scientific">Glycomyces endophyticus</name>
    <dbReference type="NCBI Taxonomy" id="480996"/>
    <lineage>
        <taxon>Bacteria</taxon>
        <taxon>Bacillati</taxon>
        <taxon>Actinomycetota</taxon>
        <taxon>Actinomycetes</taxon>
        <taxon>Glycomycetales</taxon>
        <taxon>Glycomycetaceae</taxon>
        <taxon>Glycomyces</taxon>
    </lineage>
</organism>
<evidence type="ECO:0000313" key="3">
    <source>
        <dbReference type="Proteomes" id="UP001499851"/>
    </source>
</evidence>
<protein>
    <recommendedName>
        <fullName evidence="4">DUF1206 domain-containing protein</fullName>
    </recommendedName>
</protein>
<evidence type="ECO:0000256" key="1">
    <source>
        <dbReference type="SAM" id="Phobius"/>
    </source>
</evidence>